<feature type="chain" id="PRO_5029447555" evidence="6">
    <location>
        <begin position="24"/>
        <end position="578"/>
    </location>
</feature>
<organism evidence="9 10">
    <name type="scientific">Myroides pelagicus</name>
    <dbReference type="NCBI Taxonomy" id="270914"/>
    <lineage>
        <taxon>Bacteria</taxon>
        <taxon>Pseudomonadati</taxon>
        <taxon>Bacteroidota</taxon>
        <taxon>Flavobacteriia</taxon>
        <taxon>Flavobacteriales</taxon>
        <taxon>Flavobacteriaceae</taxon>
        <taxon>Myroides</taxon>
    </lineage>
</organism>
<evidence type="ECO:0000256" key="3">
    <source>
        <dbReference type="ARBA" id="ARBA00022729"/>
    </source>
</evidence>
<dbReference type="OrthoDB" id="5694214at2"/>
<comment type="similarity">
    <text evidence="2">Belongs to the SusD family.</text>
</comment>
<feature type="domain" description="RagB/SusD" evidence="7">
    <location>
        <begin position="263"/>
        <end position="578"/>
    </location>
</feature>
<sequence length="578" mass="65938">MKRNKFILIALAALTLGSCSSDFLDKEPLSDVTGDNFFQKESDLQLYANSFYRMFPATSIYNGDNTPANIVQNILSEEIRGTRTVPTTGGGWSWANLRNINYFLENHERVPVESAVKHYGGVAKFFRAYFYFDKLKRFGDVPWYDYVIDPSDTASLEKARDPRKMVVDNILKDLDQAIAGLNTSKKTYTITKWTALALKTRVALYEGTYMKYRGIPGYEPYLTQAYTSAEILMNESGYKVFSTGNPSTDYRDLFASHKAIGDEIILAREYDDALNVKHNVNYYTVTSSYGRPSMPKELVDSYLMQDGSRFTDLPNHKTMMFGEETQNRDLRLSQTIRTPGYTRLGSDKTLAPDLSAAVTGYQLIKYVTEQKYDSNSSSIVDLPLFRFAEVLLNYAEAKAELGILTQEDLDKSVNKLRERVAMPVMDLAGANANADAFLAKQYANVTGANKGILLELRRERRIELFMEDFRWDDIVRWKAGQALTLPIEGMYFPGAGQYDLDNDGKIDINLYEGQRPNPTEKGVFYIKLGSEIYLNQNNRVDPHPTFANRTFDENKDYLYPIPTQELQLNNNLEQNPRW</sequence>
<dbReference type="EMBL" id="WMJY01000007">
    <property type="protein sequence ID" value="MTH29241.1"/>
    <property type="molecule type" value="Genomic_DNA"/>
</dbReference>
<dbReference type="RefSeq" id="WP_155035221.1">
    <property type="nucleotide sequence ID" value="NZ_JBHTIG010000050.1"/>
</dbReference>
<evidence type="ECO:0000256" key="6">
    <source>
        <dbReference type="SAM" id="SignalP"/>
    </source>
</evidence>
<evidence type="ECO:0000256" key="5">
    <source>
        <dbReference type="ARBA" id="ARBA00023237"/>
    </source>
</evidence>
<evidence type="ECO:0000256" key="1">
    <source>
        <dbReference type="ARBA" id="ARBA00004442"/>
    </source>
</evidence>
<evidence type="ECO:0000259" key="8">
    <source>
        <dbReference type="Pfam" id="PF14322"/>
    </source>
</evidence>
<keyword evidence="3 6" id="KW-0732">Signal</keyword>
<name>A0A7K1GK54_9FLAO</name>
<keyword evidence="4" id="KW-0472">Membrane</keyword>
<dbReference type="InterPro" id="IPR012944">
    <property type="entry name" value="SusD_RagB_dom"/>
</dbReference>
<dbReference type="Gene3D" id="1.25.40.390">
    <property type="match status" value="1"/>
</dbReference>
<evidence type="ECO:0000313" key="9">
    <source>
        <dbReference type="EMBL" id="MTH29241.1"/>
    </source>
</evidence>
<protein>
    <submittedName>
        <fullName evidence="9">RagB/SusD family nutrient uptake outer membrane protein</fullName>
    </submittedName>
</protein>
<accession>A0A7K1GK54</accession>
<evidence type="ECO:0000256" key="2">
    <source>
        <dbReference type="ARBA" id="ARBA00006275"/>
    </source>
</evidence>
<feature type="signal peptide" evidence="6">
    <location>
        <begin position="1"/>
        <end position="23"/>
    </location>
</feature>
<dbReference type="Pfam" id="PF07980">
    <property type="entry name" value="SusD_RagB"/>
    <property type="match status" value="1"/>
</dbReference>
<dbReference type="GO" id="GO:0009279">
    <property type="term" value="C:cell outer membrane"/>
    <property type="evidence" value="ECO:0007669"/>
    <property type="project" value="UniProtKB-SubCell"/>
</dbReference>
<dbReference type="InterPro" id="IPR033985">
    <property type="entry name" value="SusD-like_N"/>
</dbReference>
<evidence type="ECO:0000259" key="7">
    <source>
        <dbReference type="Pfam" id="PF07980"/>
    </source>
</evidence>
<comment type="caution">
    <text evidence="9">The sequence shown here is derived from an EMBL/GenBank/DDBJ whole genome shotgun (WGS) entry which is preliminary data.</text>
</comment>
<evidence type="ECO:0000313" key="10">
    <source>
        <dbReference type="Proteomes" id="UP000488936"/>
    </source>
</evidence>
<dbReference type="Pfam" id="PF14322">
    <property type="entry name" value="SusD-like_3"/>
    <property type="match status" value="1"/>
</dbReference>
<keyword evidence="10" id="KW-1185">Reference proteome</keyword>
<dbReference type="SUPFAM" id="SSF48452">
    <property type="entry name" value="TPR-like"/>
    <property type="match status" value="1"/>
</dbReference>
<evidence type="ECO:0000256" key="4">
    <source>
        <dbReference type="ARBA" id="ARBA00023136"/>
    </source>
</evidence>
<dbReference type="PROSITE" id="PS51257">
    <property type="entry name" value="PROKAR_LIPOPROTEIN"/>
    <property type="match status" value="1"/>
</dbReference>
<proteinExistence type="inferred from homology"/>
<dbReference type="Proteomes" id="UP000488936">
    <property type="component" value="Unassembled WGS sequence"/>
</dbReference>
<comment type="subcellular location">
    <subcellularLocation>
        <location evidence="1">Cell outer membrane</location>
    </subcellularLocation>
</comment>
<keyword evidence="5" id="KW-0998">Cell outer membrane</keyword>
<dbReference type="InterPro" id="IPR011990">
    <property type="entry name" value="TPR-like_helical_dom_sf"/>
</dbReference>
<gene>
    <name evidence="9" type="ORF">GJV77_04800</name>
</gene>
<reference evidence="9 10" key="1">
    <citation type="journal article" date="2006" name="Int. J. Syst. Evol. Microbiol.">
        <title>Myroides pelagicus sp. nov., isolated from seawater in Thailand.</title>
        <authorList>
            <person name="Yoon J."/>
            <person name="Maneerat S."/>
            <person name="Kawai F."/>
            <person name="Yokota A."/>
        </authorList>
    </citation>
    <scope>NUCLEOTIDE SEQUENCE [LARGE SCALE GENOMIC DNA]</scope>
    <source>
        <strain evidence="9 10">SM1T</strain>
    </source>
</reference>
<dbReference type="AlphaFoldDB" id="A0A7K1GK54"/>
<feature type="domain" description="SusD-like N-terminal" evidence="8">
    <location>
        <begin position="23"/>
        <end position="204"/>
    </location>
</feature>